<dbReference type="Proteomes" id="UP000011087">
    <property type="component" value="Unassembled WGS sequence"/>
</dbReference>
<dbReference type="PaxDb" id="55529-EKX41743"/>
<dbReference type="EMBL" id="JH993021">
    <property type="protein sequence ID" value="EKX41743.1"/>
    <property type="molecule type" value="Genomic_DNA"/>
</dbReference>
<evidence type="ECO:0000256" key="1">
    <source>
        <dbReference type="ARBA" id="ARBA00022723"/>
    </source>
</evidence>
<feature type="compositionally biased region" description="Basic and acidic residues" evidence="5">
    <location>
        <begin position="195"/>
        <end position="205"/>
    </location>
</feature>
<keyword evidence="1" id="KW-0479">Metal-binding</keyword>
<dbReference type="Pfam" id="PF13639">
    <property type="entry name" value="zf-RING_2"/>
    <property type="match status" value="1"/>
</dbReference>
<dbReference type="OMA" id="CKHQICS"/>
<dbReference type="KEGG" id="gtt:GUITHDRAFT_141740"/>
<dbReference type="SUPFAM" id="SSF57903">
    <property type="entry name" value="FYVE/PHD zinc finger"/>
    <property type="match status" value="1"/>
</dbReference>
<accession>L1IZP1</accession>
<dbReference type="SUPFAM" id="SSF57850">
    <property type="entry name" value="RING/U-box"/>
    <property type="match status" value="1"/>
</dbReference>
<keyword evidence="3" id="KW-0862">Zinc</keyword>
<evidence type="ECO:0000259" key="6">
    <source>
        <dbReference type="PROSITE" id="PS50016"/>
    </source>
</evidence>
<evidence type="ECO:0000313" key="9">
    <source>
        <dbReference type="EnsemblProtists" id="EKX41743"/>
    </source>
</evidence>
<dbReference type="GeneID" id="17298438"/>
<feature type="domain" description="PHD-type" evidence="6">
    <location>
        <begin position="88"/>
        <end position="142"/>
    </location>
</feature>
<feature type="region of interest" description="Disordered" evidence="5">
    <location>
        <begin position="147"/>
        <end position="214"/>
    </location>
</feature>
<reference evidence="8 10" key="1">
    <citation type="journal article" date="2012" name="Nature">
        <title>Algal genomes reveal evolutionary mosaicism and the fate of nucleomorphs.</title>
        <authorList>
            <consortium name="DOE Joint Genome Institute"/>
            <person name="Curtis B.A."/>
            <person name="Tanifuji G."/>
            <person name="Burki F."/>
            <person name="Gruber A."/>
            <person name="Irimia M."/>
            <person name="Maruyama S."/>
            <person name="Arias M.C."/>
            <person name="Ball S.G."/>
            <person name="Gile G.H."/>
            <person name="Hirakawa Y."/>
            <person name="Hopkins J.F."/>
            <person name="Kuo A."/>
            <person name="Rensing S.A."/>
            <person name="Schmutz J."/>
            <person name="Symeonidi A."/>
            <person name="Elias M."/>
            <person name="Eveleigh R.J."/>
            <person name="Herman E.K."/>
            <person name="Klute M.J."/>
            <person name="Nakayama T."/>
            <person name="Obornik M."/>
            <person name="Reyes-Prieto A."/>
            <person name="Armbrust E.V."/>
            <person name="Aves S.J."/>
            <person name="Beiko R.G."/>
            <person name="Coutinho P."/>
            <person name="Dacks J.B."/>
            <person name="Durnford D.G."/>
            <person name="Fast N.M."/>
            <person name="Green B.R."/>
            <person name="Grisdale C.J."/>
            <person name="Hempel F."/>
            <person name="Henrissat B."/>
            <person name="Hoppner M.P."/>
            <person name="Ishida K."/>
            <person name="Kim E."/>
            <person name="Koreny L."/>
            <person name="Kroth P.G."/>
            <person name="Liu Y."/>
            <person name="Malik S.B."/>
            <person name="Maier U.G."/>
            <person name="McRose D."/>
            <person name="Mock T."/>
            <person name="Neilson J.A."/>
            <person name="Onodera N.T."/>
            <person name="Poole A.M."/>
            <person name="Pritham E.J."/>
            <person name="Richards T.A."/>
            <person name="Rocap G."/>
            <person name="Roy S.W."/>
            <person name="Sarai C."/>
            <person name="Schaack S."/>
            <person name="Shirato S."/>
            <person name="Slamovits C.H."/>
            <person name="Spencer D.F."/>
            <person name="Suzuki S."/>
            <person name="Worden A.Z."/>
            <person name="Zauner S."/>
            <person name="Barry K."/>
            <person name="Bell C."/>
            <person name="Bharti A.K."/>
            <person name="Crow J.A."/>
            <person name="Grimwood J."/>
            <person name="Kramer R."/>
            <person name="Lindquist E."/>
            <person name="Lucas S."/>
            <person name="Salamov A."/>
            <person name="McFadden G.I."/>
            <person name="Lane C.E."/>
            <person name="Keeling P.J."/>
            <person name="Gray M.W."/>
            <person name="Grigoriev I.V."/>
            <person name="Archibald J.M."/>
        </authorList>
    </citation>
    <scope>NUCLEOTIDE SEQUENCE</scope>
    <source>
        <strain evidence="8 10">CCMP2712</strain>
    </source>
</reference>
<proteinExistence type="predicted"/>
<dbReference type="GO" id="GO:0008270">
    <property type="term" value="F:zinc ion binding"/>
    <property type="evidence" value="ECO:0007669"/>
    <property type="project" value="UniProtKB-KW"/>
</dbReference>
<dbReference type="AlphaFoldDB" id="L1IZP1"/>
<dbReference type="InterPro" id="IPR019787">
    <property type="entry name" value="Znf_PHD-finger"/>
</dbReference>
<dbReference type="EnsemblProtists" id="EKX41743">
    <property type="protein sequence ID" value="EKX41743"/>
    <property type="gene ID" value="GUITHDRAFT_141740"/>
</dbReference>
<dbReference type="PROSITE" id="PS50016">
    <property type="entry name" value="ZF_PHD_2"/>
    <property type="match status" value="1"/>
</dbReference>
<keyword evidence="10" id="KW-1185">Reference proteome</keyword>
<gene>
    <name evidence="8" type="ORF">GUITHDRAFT_141740</name>
</gene>
<evidence type="ECO:0000313" key="8">
    <source>
        <dbReference type="EMBL" id="EKX41743.1"/>
    </source>
</evidence>
<dbReference type="RefSeq" id="XP_005828723.1">
    <property type="nucleotide sequence ID" value="XM_005828666.1"/>
</dbReference>
<reference evidence="9" key="3">
    <citation type="submission" date="2016-03" db="UniProtKB">
        <authorList>
            <consortium name="EnsemblProtists"/>
        </authorList>
    </citation>
    <scope>IDENTIFICATION</scope>
</reference>
<evidence type="ECO:0000256" key="2">
    <source>
        <dbReference type="ARBA" id="ARBA00022771"/>
    </source>
</evidence>
<evidence type="ECO:0000256" key="3">
    <source>
        <dbReference type="ARBA" id="ARBA00022833"/>
    </source>
</evidence>
<evidence type="ECO:0008006" key="11">
    <source>
        <dbReference type="Google" id="ProtNLM"/>
    </source>
</evidence>
<dbReference type="SMART" id="SM00184">
    <property type="entry name" value="RING"/>
    <property type="match status" value="1"/>
</dbReference>
<feature type="domain" description="RING-type" evidence="7">
    <location>
        <begin position="5"/>
        <end position="49"/>
    </location>
</feature>
<evidence type="ECO:0000256" key="4">
    <source>
        <dbReference type="PROSITE-ProRule" id="PRU00175"/>
    </source>
</evidence>
<evidence type="ECO:0000313" key="10">
    <source>
        <dbReference type="Proteomes" id="UP000011087"/>
    </source>
</evidence>
<evidence type="ECO:0000256" key="5">
    <source>
        <dbReference type="SAM" id="MobiDB-lite"/>
    </source>
</evidence>
<dbReference type="InterPro" id="IPR011011">
    <property type="entry name" value="Znf_FYVE_PHD"/>
</dbReference>
<dbReference type="Gene3D" id="3.30.40.10">
    <property type="entry name" value="Zinc/RING finger domain, C3HC4 (zinc finger)"/>
    <property type="match status" value="2"/>
</dbReference>
<sequence length="214" mass="23631">MSDECPICMENLSDSMAVGLLACCSNSRFCADCIVKWGKERDNRCPMCRGDFFEVVCMKGTSCWTVKISRRKERKELSEDSEEDAVNNSSCCLCERMIYDCRGGMLVECDECQRDFCLDCLGLEDSTSLPEGDWFCGSCEREGTRRRGADRRAEGGQLDANDAAEEENNAEISQATLIGESKNREEKGGAAAGALKDESEPERVGRSTQSGLSQ</sequence>
<dbReference type="PROSITE" id="PS50089">
    <property type="entry name" value="ZF_RING_2"/>
    <property type="match status" value="1"/>
</dbReference>
<protein>
    <recommendedName>
        <fullName evidence="11">RING-type domain-containing protein</fullName>
    </recommendedName>
</protein>
<organism evidence="8">
    <name type="scientific">Guillardia theta (strain CCMP2712)</name>
    <name type="common">Cryptophyte</name>
    <dbReference type="NCBI Taxonomy" id="905079"/>
    <lineage>
        <taxon>Eukaryota</taxon>
        <taxon>Cryptophyceae</taxon>
        <taxon>Pyrenomonadales</taxon>
        <taxon>Geminigeraceae</taxon>
        <taxon>Guillardia</taxon>
    </lineage>
</organism>
<dbReference type="InterPro" id="IPR001841">
    <property type="entry name" value="Znf_RING"/>
</dbReference>
<dbReference type="InterPro" id="IPR013083">
    <property type="entry name" value="Znf_RING/FYVE/PHD"/>
</dbReference>
<dbReference type="HOGENOM" id="CLU_1291152_0_0_1"/>
<evidence type="ECO:0000259" key="7">
    <source>
        <dbReference type="PROSITE" id="PS50089"/>
    </source>
</evidence>
<keyword evidence="2 4" id="KW-0863">Zinc-finger</keyword>
<name>L1IZP1_GUITC</name>
<reference evidence="10" key="2">
    <citation type="submission" date="2012-11" db="EMBL/GenBank/DDBJ databases">
        <authorList>
            <person name="Kuo A."/>
            <person name="Curtis B.A."/>
            <person name="Tanifuji G."/>
            <person name="Burki F."/>
            <person name="Gruber A."/>
            <person name="Irimia M."/>
            <person name="Maruyama S."/>
            <person name="Arias M.C."/>
            <person name="Ball S.G."/>
            <person name="Gile G.H."/>
            <person name="Hirakawa Y."/>
            <person name="Hopkins J.F."/>
            <person name="Rensing S.A."/>
            <person name="Schmutz J."/>
            <person name="Symeonidi A."/>
            <person name="Elias M."/>
            <person name="Eveleigh R.J."/>
            <person name="Herman E.K."/>
            <person name="Klute M.J."/>
            <person name="Nakayama T."/>
            <person name="Obornik M."/>
            <person name="Reyes-Prieto A."/>
            <person name="Armbrust E.V."/>
            <person name="Aves S.J."/>
            <person name="Beiko R.G."/>
            <person name="Coutinho P."/>
            <person name="Dacks J.B."/>
            <person name="Durnford D.G."/>
            <person name="Fast N.M."/>
            <person name="Green B.R."/>
            <person name="Grisdale C."/>
            <person name="Hempe F."/>
            <person name="Henrissat B."/>
            <person name="Hoppner M.P."/>
            <person name="Ishida K.-I."/>
            <person name="Kim E."/>
            <person name="Koreny L."/>
            <person name="Kroth P.G."/>
            <person name="Liu Y."/>
            <person name="Malik S.-B."/>
            <person name="Maier U.G."/>
            <person name="McRose D."/>
            <person name="Mock T."/>
            <person name="Neilson J.A."/>
            <person name="Onodera N.T."/>
            <person name="Poole A.M."/>
            <person name="Pritham E.J."/>
            <person name="Richards T.A."/>
            <person name="Rocap G."/>
            <person name="Roy S.W."/>
            <person name="Sarai C."/>
            <person name="Schaack S."/>
            <person name="Shirato S."/>
            <person name="Slamovits C.H."/>
            <person name="Spencer D.F."/>
            <person name="Suzuki S."/>
            <person name="Worden A.Z."/>
            <person name="Zauner S."/>
            <person name="Barry K."/>
            <person name="Bell C."/>
            <person name="Bharti A.K."/>
            <person name="Crow J.A."/>
            <person name="Grimwood J."/>
            <person name="Kramer R."/>
            <person name="Lindquist E."/>
            <person name="Lucas S."/>
            <person name="Salamov A."/>
            <person name="McFadden G.I."/>
            <person name="Lane C.E."/>
            <person name="Keeling P.J."/>
            <person name="Gray M.W."/>
            <person name="Grigoriev I.V."/>
            <person name="Archibald J.M."/>
        </authorList>
    </citation>
    <scope>NUCLEOTIDE SEQUENCE</scope>
    <source>
        <strain evidence="10">CCMP2712</strain>
    </source>
</reference>
<dbReference type="OrthoDB" id="436852at2759"/>